<dbReference type="PANTHER" id="PTHR48085">
    <property type="entry name" value="CADMIUM/ZINC-TRANSPORTING ATPASE HMA2-RELATED"/>
    <property type="match status" value="1"/>
</dbReference>
<evidence type="ECO:0000256" key="2">
    <source>
        <dbReference type="ARBA" id="ARBA00006024"/>
    </source>
</evidence>
<dbReference type="InterPro" id="IPR023298">
    <property type="entry name" value="ATPase_P-typ_TM_dom_sf"/>
</dbReference>
<dbReference type="InterPro" id="IPR027256">
    <property type="entry name" value="P-typ_ATPase_IB"/>
</dbReference>
<dbReference type="GO" id="GO:0019829">
    <property type="term" value="F:ATPase-coupled monoatomic cation transmembrane transporter activity"/>
    <property type="evidence" value="ECO:0007669"/>
    <property type="project" value="InterPro"/>
</dbReference>
<dbReference type="InterPro" id="IPR023214">
    <property type="entry name" value="HAD_sf"/>
</dbReference>
<dbReference type="PANTHER" id="PTHR48085:SF5">
    <property type="entry name" value="CADMIUM_ZINC-TRANSPORTING ATPASE HMA4-RELATED"/>
    <property type="match status" value="1"/>
</dbReference>
<dbReference type="NCBIfam" id="TIGR01511">
    <property type="entry name" value="ATPase-IB1_Cu"/>
    <property type="match status" value="1"/>
</dbReference>
<proteinExistence type="inferred from homology"/>
<dbReference type="Pfam" id="PF00702">
    <property type="entry name" value="Hydrolase"/>
    <property type="match status" value="1"/>
</dbReference>
<keyword evidence="11" id="KW-1185">Reference proteome</keyword>
<dbReference type="Pfam" id="PF00122">
    <property type="entry name" value="E1-E2_ATPase"/>
    <property type="match status" value="1"/>
</dbReference>
<evidence type="ECO:0000256" key="8">
    <source>
        <dbReference type="RuleBase" id="RU362081"/>
    </source>
</evidence>
<evidence type="ECO:0000256" key="6">
    <source>
        <dbReference type="ARBA" id="ARBA00022989"/>
    </source>
</evidence>
<dbReference type="InterPro" id="IPR008250">
    <property type="entry name" value="ATPase_P-typ_transduc_dom_A_sf"/>
</dbReference>
<feature type="transmembrane region" description="Helical" evidence="8">
    <location>
        <begin position="550"/>
        <end position="569"/>
    </location>
</feature>
<dbReference type="Gene3D" id="2.70.150.10">
    <property type="entry name" value="Calcium-transporting ATPase, cytoplasmic transduction domain A"/>
    <property type="match status" value="1"/>
</dbReference>
<dbReference type="Gene3D" id="3.40.1110.10">
    <property type="entry name" value="Calcium-transporting ATPase, cytoplasmic domain N"/>
    <property type="match status" value="1"/>
</dbReference>
<keyword evidence="8" id="KW-1003">Cell membrane</keyword>
<keyword evidence="4 8" id="KW-0479">Metal-binding</keyword>
<dbReference type="SFLD" id="SFLDG00002">
    <property type="entry name" value="C1.7:_P-type_atpase_like"/>
    <property type="match status" value="1"/>
</dbReference>
<dbReference type="GO" id="GO:0015086">
    <property type="term" value="F:cadmium ion transmembrane transporter activity"/>
    <property type="evidence" value="ECO:0007669"/>
    <property type="project" value="TreeGrafter"/>
</dbReference>
<gene>
    <name evidence="10" type="primary">cadA</name>
    <name evidence="10" type="ORF">EUA98_18955</name>
</gene>
<dbReference type="NCBIfam" id="TIGR01494">
    <property type="entry name" value="ATPase_P-type"/>
    <property type="match status" value="1"/>
</dbReference>
<dbReference type="EMBL" id="SDWW01000079">
    <property type="protein sequence ID" value="RYV49407.1"/>
    <property type="molecule type" value="Genomic_DNA"/>
</dbReference>
<keyword evidence="10" id="KW-0378">Hydrolase</keyword>
<evidence type="ECO:0000259" key="9">
    <source>
        <dbReference type="Pfam" id="PF00122"/>
    </source>
</evidence>
<evidence type="ECO:0000256" key="7">
    <source>
        <dbReference type="ARBA" id="ARBA00023136"/>
    </source>
</evidence>
<sequence length="605" mass="62765">MARTVLVAVCAIALLGGLTGPWPAVPVVAVLGLVVGCWPILAEAWGDIRHRRMSMELSMLLAIVAAAAVGEWSTALVVTVFVLAAEILEDLSMDRGRDALTDLMSFLPSDVQVRDGDQVRTVPLDEIRVGQTVIVSPGGRVPVDGTVVAGRSSLDQSRITGESMPVDVAVGDRVYAGSVNQVGAVEVAAEKVGAQSSYGQVIDAVRGAQSSQAPVQHLADRLAAYLVYLALGGALVTYLITRDITATISVVIVAGACGIAAGTPLAVLGAIGRAARTGAFIKDGTHLEALSTVDTIIFDKTGTLTEGHPQVAQITPGPGHTEGDVLAAAAAAELYSEHPLGQAITAHARARDLRVGRPESFDYEPGRGLSAHVDGRLIQVGNTTLVPGAPASTNADPEQTHLTPVHVAVDGRFIGTIYLADSVRASARRCVDDLRAMGLRVVMLTGDSRATANAIAAQLGIEEVRAELLPGDKLAAITTERTAGHTVAMIGDGVNDAPALARADVGIAMGSGTEVARQSADIVLISSDLSDLTSTVQVARRTRRIVMTNFIGTIAIDLIGMTLAAFGLLGPVLAAIVHVGSESAFILNSARLISGRRTRRERSLP</sequence>
<dbReference type="InterPro" id="IPR036412">
    <property type="entry name" value="HAD-like_sf"/>
</dbReference>
<dbReference type="PRINTS" id="PR00119">
    <property type="entry name" value="CATATPASE"/>
</dbReference>
<evidence type="ECO:0000256" key="3">
    <source>
        <dbReference type="ARBA" id="ARBA00022692"/>
    </source>
</evidence>
<keyword evidence="8" id="KW-0067">ATP-binding</keyword>
<dbReference type="GO" id="GO:0016887">
    <property type="term" value="F:ATP hydrolysis activity"/>
    <property type="evidence" value="ECO:0007669"/>
    <property type="project" value="InterPro"/>
</dbReference>
<accession>A0A4Q5MYT6</accession>
<dbReference type="EC" id="3.6.3.3" evidence="10"/>
<dbReference type="AlphaFoldDB" id="A0A4Q5MYT6"/>
<dbReference type="Gene3D" id="3.40.50.1000">
    <property type="entry name" value="HAD superfamily/HAD-like"/>
    <property type="match status" value="1"/>
</dbReference>
<keyword evidence="3 8" id="KW-0812">Transmembrane</keyword>
<feature type="transmembrane region" description="Helical" evidence="8">
    <location>
        <begin position="575"/>
        <end position="593"/>
    </location>
</feature>
<dbReference type="FunFam" id="2.70.150.10:FF:000002">
    <property type="entry name" value="Copper-transporting ATPase 1, putative"/>
    <property type="match status" value="1"/>
</dbReference>
<organism evidence="10 11">
    <name type="scientific">Pengzhenrongella frigida</name>
    <dbReference type="NCBI Taxonomy" id="1259133"/>
    <lineage>
        <taxon>Bacteria</taxon>
        <taxon>Bacillati</taxon>
        <taxon>Actinomycetota</taxon>
        <taxon>Actinomycetes</taxon>
        <taxon>Micrococcales</taxon>
        <taxon>Pengzhenrongella</taxon>
    </lineage>
</organism>
<keyword evidence="7 8" id="KW-0472">Membrane</keyword>
<reference evidence="10 11" key="1">
    <citation type="submission" date="2019-01" db="EMBL/GenBank/DDBJ databases">
        <title>Novel species of Cellulomonas.</title>
        <authorList>
            <person name="Liu Q."/>
            <person name="Xin Y.-H."/>
        </authorList>
    </citation>
    <scope>NUCLEOTIDE SEQUENCE [LARGE SCALE GENOMIC DNA]</scope>
    <source>
        <strain evidence="10 11">HLT2-17</strain>
    </source>
</reference>
<dbReference type="InterPro" id="IPR044492">
    <property type="entry name" value="P_typ_ATPase_HD_dom"/>
</dbReference>
<dbReference type="GO" id="GO:0005886">
    <property type="term" value="C:plasma membrane"/>
    <property type="evidence" value="ECO:0007669"/>
    <property type="project" value="UniProtKB-SubCell"/>
</dbReference>
<dbReference type="OrthoDB" id="7059309at2"/>
<protein>
    <submittedName>
        <fullName evidence="10">Cadmium-translocating P-type ATPase</fullName>
        <ecNumber evidence="10">3.6.3.3</ecNumber>
    </submittedName>
</protein>
<comment type="caution">
    <text evidence="10">The sequence shown here is derived from an EMBL/GenBank/DDBJ whole genome shotgun (WGS) entry which is preliminary data.</text>
</comment>
<feature type="domain" description="P-type ATPase A" evidence="9">
    <location>
        <begin position="107"/>
        <end position="205"/>
    </location>
</feature>
<comment type="subcellular location">
    <subcellularLocation>
        <location evidence="1">Cell membrane</location>
        <topology evidence="1">Multi-pass membrane protein</topology>
    </subcellularLocation>
</comment>
<dbReference type="GO" id="GO:0005524">
    <property type="term" value="F:ATP binding"/>
    <property type="evidence" value="ECO:0007669"/>
    <property type="project" value="UniProtKB-UniRule"/>
</dbReference>
<feature type="transmembrane region" description="Helical" evidence="8">
    <location>
        <begin position="59"/>
        <end position="85"/>
    </location>
</feature>
<comment type="similarity">
    <text evidence="2 8">Belongs to the cation transport ATPase (P-type) (TC 3.A.3) family. Type IB subfamily.</text>
</comment>
<dbReference type="SFLD" id="SFLDS00003">
    <property type="entry name" value="Haloacid_Dehalogenase"/>
    <property type="match status" value="1"/>
</dbReference>
<keyword evidence="8" id="KW-0547">Nucleotide-binding</keyword>
<evidence type="ECO:0000313" key="11">
    <source>
        <dbReference type="Proteomes" id="UP000293764"/>
    </source>
</evidence>
<dbReference type="SFLD" id="SFLDF00027">
    <property type="entry name" value="p-type_atpase"/>
    <property type="match status" value="1"/>
</dbReference>
<dbReference type="SUPFAM" id="SSF56784">
    <property type="entry name" value="HAD-like"/>
    <property type="match status" value="1"/>
</dbReference>
<dbReference type="InterPro" id="IPR059000">
    <property type="entry name" value="ATPase_P-type_domA"/>
</dbReference>
<evidence type="ECO:0000313" key="10">
    <source>
        <dbReference type="EMBL" id="RYV49407.1"/>
    </source>
</evidence>
<dbReference type="NCBIfam" id="TIGR01525">
    <property type="entry name" value="ATPase-IB_hvy"/>
    <property type="match status" value="1"/>
</dbReference>
<dbReference type="InterPro" id="IPR018303">
    <property type="entry name" value="ATPase_P-typ_P_site"/>
</dbReference>
<name>A0A4Q5MYT6_9MICO</name>
<dbReference type="SUPFAM" id="SSF81665">
    <property type="entry name" value="Calcium ATPase, transmembrane domain M"/>
    <property type="match status" value="1"/>
</dbReference>
<dbReference type="NCBIfam" id="TIGR01512">
    <property type="entry name" value="ATPase-IB2_Cd"/>
    <property type="match status" value="1"/>
</dbReference>
<dbReference type="GO" id="GO:0046872">
    <property type="term" value="F:metal ion binding"/>
    <property type="evidence" value="ECO:0007669"/>
    <property type="project" value="UniProtKB-KW"/>
</dbReference>
<dbReference type="SUPFAM" id="SSF81653">
    <property type="entry name" value="Calcium ATPase, transduction domain A"/>
    <property type="match status" value="1"/>
</dbReference>
<dbReference type="Proteomes" id="UP000293764">
    <property type="component" value="Unassembled WGS sequence"/>
</dbReference>
<feature type="transmembrane region" description="Helical" evidence="8">
    <location>
        <begin position="222"/>
        <end position="240"/>
    </location>
</feature>
<dbReference type="InterPro" id="IPR001757">
    <property type="entry name" value="P_typ_ATPase"/>
</dbReference>
<evidence type="ECO:0000256" key="5">
    <source>
        <dbReference type="ARBA" id="ARBA00022967"/>
    </source>
</evidence>
<dbReference type="RefSeq" id="WP_130104247.1">
    <property type="nucleotide sequence ID" value="NZ_SDWW01000079.1"/>
</dbReference>
<keyword evidence="6 8" id="KW-1133">Transmembrane helix</keyword>
<dbReference type="PROSITE" id="PS01229">
    <property type="entry name" value="COF_2"/>
    <property type="match status" value="1"/>
</dbReference>
<keyword evidence="5" id="KW-1278">Translocase</keyword>
<feature type="transmembrane region" description="Helical" evidence="8">
    <location>
        <begin position="246"/>
        <end position="272"/>
    </location>
</feature>
<dbReference type="InterPro" id="IPR051014">
    <property type="entry name" value="Cation_Transport_ATPase_IB"/>
</dbReference>
<dbReference type="PROSITE" id="PS00154">
    <property type="entry name" value="ATPASE_E1_E2"/>
    <property type="match status" value="1"/>
</dbReference>
<evidence type="ECO:0000256" key="1">
    <source>
        <dbReference type="ARBA" id="ARBA00004651"/>
    </source>
</evidence>
<dbReference type="InterPro" id="IPR023299">
    <property type="entry name" value="ATPase_P-typ_cyto_dom_N"/>
</dbReference>
<evidence type="ECO:0000256" key="4">
    <source>
        <dbReference type="ARBA" id="ARBA00022723"/>
    </source>
</evidence>